<keyword evidence="3" id="KW-1185">Reference proteome</keyword>
<dbReference type="AlphaFoldDB" id="A0A1H6CFW7"/>
<dbReference type="OrthoDB" id="2222991at2"/>
<reference evidence="3" key="1">
    <citation type="submission" date="2016-10" db="EMBL/GenBank/DDBJ databases">
        <authorList>
            <person name="Varghese N."/>
            <person name="Submissions S."/>
        </authorList>
    </citation>
    <scope>NUCLEOTIDE SEQUENCE [LARGE SCALE GENOMIC DNA]</scope>
    <source>
        <strain evidence="3">DSM 22361</strain>
    </source>
</reference>
<proteinExistence type="predicted"/>
<evidence type="ECO:0000313" key="2">
    <source>
        <dbReference type="EMBL" id="SEG71874.1"/>
    </source>
</evidence>
<dbReference type="RefSeq" id="WP_103907788.1">
    <property type="nucleotide sequence ID" value="NZ_CP049246.1"/>
</dbReference>
<protein>
    <recommendedName>
        <fullName evidence="1">Imm-5-like domain-containing protein</fullName>
    </recommendedName>
</protein>
<dbReference type="EMBL" id="FNUT01000015">
    <property type="protein sequence ID" value="SEG71874.1"/>
    <property type="molecule type" value="Genomic_DNA"/>
</dbReference>
<dbReference type="Proteomes" id="UP000236731">
    <property type="component" value="Unassembled WGS sequence"/>
</dbReference>
<evidence type="ECO:0000313" key="3">
    <source>
        <dbReference type="Proteomes" id="UP000236731"/>
    </source>
</evidence>
<sequence>MNIYAYQRPTGEIQDIPALRKKYISIFETKDKIQIARFGLLYGQHILDITDTKPNTEITLAFEAIQEWIDGKVNYHKARNISFRHLYNMDAREEKEIIEKKIYKIIGQIASIPHVKAHGLWATDFAITLINRMYPNNLDEVQRERLKQIELIMNV</sequence>
<accession>A0A1H6CFW7</accession>
<dbReference type="InterPro" id="IPR048667">
    <property type="entry name" value="Imm5-like"/>
</dbReference>
<dbReference type="Pfam" id="PF21805">
    <property type="entry name" value="Imm5_like"/>
    <property type="match status" value="1"/>
</dbReference>
<organism evidence="2 3">
    <name type="scientific">Sphingobacterium lactis</name>
    <dbReference type="NCBI Taxonomy" id="797291"/>
    <lineage>
        <taxon>Bacteria</taxon>
        <taxon>Pseudomonadati</taxon>
        <taxon>Bacteroidota</taxon>
        <taxon>Sphingobacteriia</taxon>
        <taxon>Sphingobacteriales</taxon>
        <taxon>Sphingobacteriaceae</taxon>
        <taxon>Sphingobacterium</taxon>
    </lineage>
</organism>
<gene>
    <name evidence="2" type="ORF">SAMN05421877_11554</name>
</gene>
<feature type="domain" description="Imm-5-like" evidence="1">
    <location>
        <begin position="27"/>
        <end position="153"/>
    </location>
</feature>
<evidence type="ECO:0000259" key="1">
    <source>
        <dbReference type="Pfam" id="PF21805"/>
    </source>
</evidence>
<name>A0A1H6CFW7_9SPHI</name>